<dbReference type="Proteomes" id="UP001606134">
    <property type="component" value="Unassembled WGS sequence"/>
</dbReference>
<evidence type="ECO:0000256" key="4">
    <source>
        <dbReference type="ARBA" id="ARBA00023163"/>
    </source>
</evidence>
<sequence length="298" mass="31311">MQSNGLDLDQLRAFVTVADRRSFRAAADELHLSPPALSRRIERLEERVGARLLERTSRSVQLSAVGEAFLDRVRGVLADLDGAVLGVHELASGHQGRVTVAAVPSAASGFVPRALARFAQAYPGVKMRLMDGSLQETTLAVLGGQADLGITFDDATVPGLESTPLGDDPYVLAMPAAHPWATRAVIRLDELADLPLIGLHGGSGNRRLLDTQLKAGGLDLTPRHEAAHLQAVLAMVAAGMGAALVPQLAVSPALPGVAARPLQGAPLSRALAVCWSASRRLTPLAQRLIPELQQAFAG</sequence>
<dbReference type="PANTHER" id="PTHR30419:SF8">
    <property type="entry name" value="NITROGEN ASSIMILATION TRANSCRIPTIONAL ACTIVATOR-RELATED"/>
    <property type="match status" value="1"/>
</dbReference>
<dbReference type="InterPro" id="IPR005119">
    <property type="entry name" value="LysR_subst-bd"/>
</dbReference>
<dbReference type="CDD" id="cd08440">
    <property type="entry name" value="PBP2_LTTR_like_4"/>
    <property type="match status" value="1"/>
</dbReference>
<dbReference type="Pfam" id="PF03466">
    <property type="entry name" value="LysR_substrate"/>
    <property type="match status" value="1"/>
</dbReference>
<comment type="caution">
    <text evidence="6">The sequence shown here is derived from an EMBL/GenBank/DDBJ whole genome shotgun (WGS) entry which is preliminary data.</text>
</comment>
<evidence type="ECO:0000259" key="5">
    <source>
        <dbReference type="PROSITE" id="PS50931"/>
    </source>
</evidence>
<dbReference type="InterPro" id="IPR036388">
    <property type="entry name" value="WH-like_DNA-bd_sf"/>
</dbReference>
<gene>
    <name evidence="6" type="ORF">ACG04R_23060</name>
</gene>
<dbReference type="Gene3D" id="1.10.10.10">
    <property type="entry name" value="Winged helix-like DNA-binding domain superfamily/Winged helix DNA-binding domain"/>
    <property type="match status" value="1"/>
</dbReference>
<name>A0ABW7HI25_9BURK</name>
<dbReference type="InterPro" id="IPR000847">
    <property type="entry name" value="LysR_HTH_N"/>
</dbReference>
<evidence type="ECO:0000313" key="7">
    <source>
        <dbReference type="Proteomes" id="UP001606134"/>
    </source>
</evidence>
<reference evidence="6 7" key="1">
    <citation type="submission" date="2024-08" db="EMBL/GenBank/DDBJ databases">
        <authorList>
            <person name="Lu H."/>
        </authorList>
    </citation>
    <scope>NUCLEOTIDE SEQUENCE [LARGE SCALE GENOMIC DNA]</scope>
    <source>
        <strain evidence="6 7">BYS78W</strain>
    </source>
</reference>
<proteinExistence type="inferred from homology"/>
<keyword evidence="4" id="KW-0804">Transcription</keyword>
<keyword evidence="2" id="KW-0805">Transcription regulation</keyword>
<organism evidence="6 7">
    <name type="scientific">Pelomonas candidula</name>
    <dbReference type="NCBI Taxonomy" id="3299025"/>
    <lineage>
        <taxon>Bacteria</taxon>
        <taxon>Pseudomonadati</taxon>
        <taxon>Pseudomonadota</taxon>
        <taxon>Betaproteobacteria</taxon>
        <taxon>Burkholderiales</taxon>
        <taxon>Sphaerotilaceae</taxon>
        <taxon>Roseateles</taxon>
    </lineage>
</organism>
<dbReference type="EMBL" id="JBIGIC010000013">
    <property type="protein sequence ID" value="MFG6489575.1"/>
    <property type="molecule type" value="Genomic_DNA"/>
</dbReference>
<dbReference type="Gene3D" id="3.40.190.290">
    <property type="match status" value="1"/>
</dbReference>
<dbReference type="Pfam" id="PF00126">
    <property type="entry name" value="HTH_1"/>
    <property type="match status" value="1"/>
</dbReference>
<dbReference type="PRINTS" id="PR00039">
    <property type="entry name" value="HTHLYSR"/>
</dbReference>
<evidence type="ECO:0000256" key="2">
    <source>
        <dbReference type="ARBA" id="ARBA00023015"/>
    </source>
</evidence>
<dbReference type="PANTHER" id="PTHR30419">
    <property type="entry name" value="HTH-TYPE TRANSCRIPTIONAL REGULATOR YBHD"/>
    <property type="match status" value="1"/>
</dbReference>
<dbReference type="SUPFAM" id="SSF46785">
    <property type="entry name" value="Winged helix' DNA-binding domain"/>
    <property type="match status" value="1"/>
</dbReference>
<feature type="domain" description="HTH lysR-type" evidence="5">
    <location>
        <begin position="6"/>
        <end position="63"/>
    </location>
</feature>
<keyword evidence="7" id="KW-1185">Reference proteome</keyword>
<comment type="similarity">
    <text evidence="1">Belongs to the LysR transcriptional regulatory family.</text>
</comment>
<dbReference type="InterPro" id="IPR050950">
    <property type="entry name" value="HTH-type_LysR_regulators"/>
</dbReference>
<evidence type="ECO:0000256" key="3">
    <source>
        <dbReference type="ARBA" id="ARBA00023125"/>
    </source>
</evidence>
<protein>
    <submittedName>
        <fullName evidence="6">LysR family transcriptional regulator</fullName>
    </submittedName>
</protein>
<evidence type="ECO:0000313" key="6">
    <source>
        <dbReference type="EMBL" id="MFG6489575.1"/>
    </source>
</evidence>
<evidence type="ECO:0000256" key="1">
    <source>
        <dbReference type="ARBA" id="ARBA00009437"/>
    </source>
</evidence>
<dbReference type="RefSeq" id="WP_394415969.1">
    <property type="nucleotide sequence ID" value="NZ_JBIGIC010000013.1"/>
</dbReference>
<keyword evidence="3" id="KW-0238">DNA-binding</keyword>
<dbReference type="SUPFAM" id="SSF53850">
    <property type="entry name" value="Periplasmic binding protein-like II"/>
    <property type="match status" value="1"/>
</dbReference>
<accession>A0ABW7HI25</accession>
<dbReference type="InterPro" id="IPR036390">
    <property type="entry name" value="WH_DNA-bd_sf"/>
</dbReference>
<dbReference type="PROSITE" id="PS50931">
    <property type="entry name" value="HTH_LYSR"/>
    <property type="match status" value="1"/>
</dbReference>